<dbReference type="Proteomes" id="UP000038040">
    <property type="component" value="Unplaced"/>
</dbReference>
<gene>
    <name evidence="1" type="ORF">DME_LOCUS2935</name>
</gene>
<dbReference type="EMBL" id="UYYG01000090">
    <property type="protein sequence ID" value="VDN52962.1"/>
    <property type="molecule type" value="Genomic_DNA"/>
</dbReference>
<proteinExistence type="predicted"/>
<sequence>MVNAELFAVNTHYIKSVKIALEEEIISVLFAVCIVAHKILLSQHVLLELDALLKRAVRLEWCSLLIRRMSSITAVQRVAPKFLGNIGDQHIDLLRLFQLVDFPPYSNYLFFDDYTDRGRSSLEFS</sequence>
<dbReference type="STRING" id="318479.A0A0N4UMV1"/>
<evidence type="ECO:0000313" key="3">
    <source>
        <dbReference type="Proteomes" id="UP000274756"/>
    </source>
</evidence>
<protein>
    <submittedName>
        <fullName evidence="4">NR LBD domain-containing protein</fullName>
    </submittedName>
</protein>
<accession>A0A0N4UMV1</accession>
<dbReference type="OrthoDB" id="1930084at2759"/>
<dbReference type="Proteomes" id="UP000274756">
    <property type="component" value="Unassembled WGS sequence"/>
</dbReference>
<evidence type="ECO:0000313" key="1">
    <source>
        <dbReference type="EMBL" id="VDN52962.1"/>
    </source>
</evidence>
<dbReference type="PRINTS" id="PR00114">
    <property type="entry name" value="STPHPHTASE"/>
</dbReference>
<dbReference type="InterPro" id="IPR006186">
    <property type="entry name" value="Ser/Thr-sp_prot-phosphatase"/>
</dbReference>
<dbReference type="WBParaSite" id="DME_0000919801-mRNA-1">
    <property type="protein sequence ID" value="DME_0000919801-mRNA-1"/>
    <property type="gene ID" value="DME_0000919801"/>
</dbReference>
<dbReference type="SUPFAM" id="SSF56300">
    <property type="entry name" value="Metallo-dependent phosphatases"/>
    <property type="match status" value="1"/>
</dbReference>
<dbReference type="AlphaFoldDB" id="A0A0N4UMV1"/>
<reference evidence="1 3" key="2">
    <citation type="submission" date="2018-11" db="EMBL/GenBank/DDBJ databases">
        <authorList>
            <consortium name="Pathogen Informatics"/>
        </authorList>
    </citation>
    <scope>NUCLEOTIDE SEQUENCE [LARGE SCALE GENOMIC DNA]</scope>
</reference>
<evidence type="ECO:0000313" key="2">
    <source>
        <dbReference type="Proteomes" id="UP000038040"/>
    </source>
</evidence>
<name>A0A0N4UMV1_DRAME</name>
<dbReference type="Gene3D" id="3.60.21.10">
    <property type="match status" value="1"/>
</dbReference>
<dbReference type="GO" id="GO:0016787">
    <property type="term" value="F:hydrolase activity"/>
    <property type="evidence" value="ECO:0007669"/>
    <property type="project" value="InterPro"/>
</dbReference>
<reference evidence="4" key="1">
    <citation type="submission" date="2017-02" db="UniProtKB">
        <authorList>
            <consortium name="WormBaseParasite"/>
        </authorList>
    </citation>
    <scope>IDENTIFICATION</scope>
</reference>
<keyword evidence="3" id="KW-1185">Reference proteome</keyword>
<evidence type="ECO:0000313" key="4">
    <source>
        <dbReference type="WBParaSite" id="DME_0000919801-mRNA-1"/>
    </source>
</evidence>
<dbReference type="InterPro" id="IPR029052">
    <property type="entry name" value="Metallo-depent_PP-like"/>
</dbReference>
<organism evidence="2 4">
    <name type="scientific">Dracunculus medinensis</name>
    <name type="common">Guinea worm</name>
    <dbReference type="NCBI Taxonomy" id="318479"/>
    <lineage>
        <taxon>Eukaryota</taxon>
        <taxon>Metazoa</taxon>
        <taxon>Ecdysozoa</taxon>
        <taxon>Nematoda</taxon>
        <taxon>Chromadorea</taxon>
        <taxon>Rhabditida</taxon>
        <taxon>Spirurina</taxon>
        <taxon>Dracunculoidea</taxon>
        <taxon>Dracunculidae</taxon>
        <taxon>Dracunculus</taxon>
    </lineage>
</organism>